<protein>
    <submittedName>
        <fullName evidence="1">Uncharacterized protein</fullName>
    </submittedName>
</protein>
<proteinExistence type="predicted"/>
<dbReference type="EMBL" id="CASHTH010001711">
    <property type="protein sequence ID" value="CAI8018809.1"/>
    <property type="molecule type" value="Genomic_DNA"/>
</dbReference>
<dbReference type="Proteomes" id="UP001174909">
    <property type="component" value="Unassembled WGS sequence"/>
</dbReference>
<accession>A0AA35RW85</accession>
<sequence length="126" mass="13482">MLSGGDACDVGVGSWSVNTRCSLQPLSRCCRCFSAAPTTFFPHLLQRTWSDSRSFSSTDGAALIWAVSKACDWMQQGHGRGSSVMVHCTHAQTHDVQQCAPHGSCRGLTNTSRHSGHSMSPSVKGV</sequence>
<comment type="caution">
    <text evidence="1">The sequence shown here is derived from an EMBL/GenBank/DDBJ whole genome shotgun (WGS) entry which is preliminary data.</text>
</comment>
<keyword evidence="2" id="KW-1185">Reference proteome</keyword>
<reference evidence="1" key="1">
    <citation type="submission" date="2023-03" db="EMBL/GenBank/DDBJ databases">
        <authorList>
            <person name="Steffen K."/>
            <person name="Cardenas P."/>
        </authorList>
    </citation>
    <scope>NUCLEOTIDE SEQUENCE</scope>
</reference>
<dbReference type="AlphaFoldDB" id="A0AA35RW85"/>
<organism evidence="1 2">
    <name type="scientific">Geodia barretti</name>
    <name type="common">Barrett's horny sponge</name>
    <dbReference type="NCBI Taxonomy" id="519541"/>
    <lineage>
        <taxon>Eukaryota</taxon>
        <taxon>Metazoa</taxon>
        <taxon>Porifera</taxon>
        <taxon>Demospongiae</taxon>
        <taxon>Heteroscleromorpha</taxon>
        <taxon>Tetractinellida</taxon>
        <taxon>Astrophorina</taxon>
        <taxon>Geodiidae</taxon>
        <taxon>Geodia</taxon>
    </lineage>
</organism>
<evidence type="ECO:0000313" key="2">
    <source>
        <dbReference type="Proteomes" id="UP001174909"/>
    </source>
</evidence>
<name>A0AA35RW85_GEOBA</name>
<evidence type="ECO:0000313" key="1">
    <source>
        <dbReference type="EMBL" id="CAI8018809.1"/>
    </source>
</evidence>
<gene>
    <name evidence="1" type="ORF">GBAR_LOCUS11384</name>
</gene>